<dbReference type="VEuPathDB" id="FungiDB:CAGL0B02629g"/>
<evidence type="ECO:0000313" key="4">
    <source>
        <dbReference type="Proteomes" id="UP000054886"/>
    </source>
</evidence>
<evidence type="ECO:0000313" key="3">
    <source>
        <dbReference type="EMBL" id="KTB03538.1"/>
    </source>
</evidence>
<feature type="domain" description="Ketopantoate reductase C-terminal" evidence="2">
    <location>
        <begin position="222"/>
        <end position="351"/>
    </location>
</feature>
<dbReference type="GO" id="GO:0005737">
    <property type="term" value="C:cytoplasm"/>
    <property type="evidence" value="ECO:0007669"/>
    <property type="project" value="TreeGrafter"/>
</dbReference>
<feature type="region of interest" description="Disordered" evidence="1">
    <location>
        <begin position="423"/>
        <end position="451"/>
    </location>
</feature>
<proteinExistence type="predicted"/>
<name>A0A0W0EFV9_CANGB</name>
<sequence length="825" mass="92288">MSLSVLVYGDDPFDLFLAWRFSLAKSIELCVVGSKYSQDVTVRTRQYGNGGLQVDPTKVFMSVGDLLDSRGNAGFDLVFVNAAASSLHALSKRVNEVLPLFNNTNTKLVINESSAINLQKFVTEVVGTAIPHHNIFGYVTDYDLRFTIDSNSIQHYTKAGNVKLCDSASDNSILLGSTDIDQRTGGYTTHALNLLQTFTKLFSKLLPNDTISDCNNSYQQYQTSQWSFAIPKICLEPLLIILEELNPTNLSSHILSKPLITGLINEVITIASRFGVQLPQRYSSETEILNSWPTLFQNQNTLPTNVHYFAQGQNKFINFDVVLLQPILLADDLNIKTPYLEFLYTMIRQYQILNAGKSIWFQRSDTNQKSSQNEQLLEEKLQKLNEELAYQQNYAKELSTKLDQDEKKHQDELNALKARLKELETQSRMSNTSNSRGSVMADDTLSQPISKSISESRINGLDNMSYLKEKELELKRKELELQERELSMKKKSLSYEQPQTTNPQQYHMMRKQKNNSSSRIPDLGNNIPISDNRPYSNGSVNNNPYYNNSRISSGHSIPSASTNVMNNYVGNNNSAGGYPQGHFNSNVPLKTTSRKNRPVTMHSFNNVPGYTSNDYGGRMMGNYSTSTSQSRFNSLSSNTMPMMQGPNSNMTTPRHVSNPFFNGNQQPSQPNQPKNMPVVNRILSNQNNYPTNNGIAPTNNTTAITSSYNTLPNSQSQPANLNAYGSREPIRFGNSAPPVQTNQSFNNKNVNDQQGSNNTSNQYLNVQQPPSSQAGTVTSESRPASSQSGSFMNLSSNTTAQDVASEKTDTDKKKKKKRFGLFKRS</sequence>
<dbReference type="VEuPathDB" id="FungiDB:GVI51_B02519"/>
<comment type="caution">
    <text evidence="3">The sequence shown here is derived from an EMBL/GenBank/DDBJ whole genome shotgun (WGS) entry which is preliminary data.</text>
</comment>
<dbReference type="AlphaFoldDB" id="A0A0W0EFV9"/>
<dbReference type="Proteomes" id="UP000054886">
    <property type="component" value="Unassembled WGS sequence"/>
</dbReference>
<reference evidence="3 4" key="1">
    <citation type="submission" date="2015-10" db="EMBL/GenBank/DDBJ databases">
        <title>Draft genomes sequences of Candida glabrata isolates 1A, 1B, 2A, 2B, 3A and 3B.</title>
        <authorList>
            <person name="Haavelsrud O.E."/>
            <person name="Gaustad P."/>
        </authorList>
    </citation>
    <scope>NUCLEOTIDE SEQUENCE [LARGE SCALE GENOMIC DNA]</scope>
    <source>
        <strain evidence="3">910700640</strain>
    </source>
</reference>
<dbReference type="VEuPathDB" id="FungiDB:B1J91_B02629g"/>
<feature type="compositionally biased region" description="Polar residues" evidence="1">
    <location>
        <begin position="737"/>
        <end position="802"/>
    </location>
</feature>
<dbReference type="EMBL" id="LLZZ01000119">
    <property type="protein sequence ID" value="KTB03538.1"/>
    <property type="molecule type" value="Genomic_DNA"/>
</dbReference>
<feature type="compositionally biased region" description="Polar residues" evidence="1">
    <location>
        <begin position="494"/>
        <end position="505"/>
    </location>
</feature>
<feature type="compositionally biased region" description="Low complexity" evidence="1">
    <location>
        <begin position="658"/>
        <end position="673"/>
    </location>
</feature>
<dbReference type="PANTHER" id="PTHR21708:SF25">
    <property type="entry name" value="PROTEIN PAM1-RELATED"/>
    <property type="match status" value="1"/>
</dbReference>
<accession>A0A0W0EFV9</accession>
<dbReference type="InterPro" id="IPR013752">
    <property type="entry name" value="KPA_reductase"/>
</dbReference>
<dbReference type="InterPro" id="IPR013328">
    <property type="entry name" value="6PGD_dom2"/>
</dbReference>
<feature type="compositionally biased region" description="Polar residues" evidence="1">
    <location>
        <begin position="682"/>
        <end position="720"/>
    </location>
</feature>
<organism evidence="3 4">
    <name type="scientific">Candida glabrata</name>
    <name type="common">Yeast</name>
    <name type="synonym">Torulopsis glabrata</name>
    <dbReference type="NCBI Taxonomy" id="5478"/>
    <lineage>
        <taxon>Eukaryota</taxon>
        <taxon>Fungi</taxon>
        <taxon>Dikarya</taxon>
        <taxon>Ascomycota</taxon>
        <taxon>Saccharomycotina</taxon>
        <taxon>Saccharomycetes</taxon>
        <taxon>Saccharomycetales</taxon>
        <taxon>Saccharomycetaceae</taxon>
        <taxon>Nakaseomyces</taxon>
    </lineage>
</organism>
<dbReference type="PANTHER" id="PTHR21708">
    <property type="entry name" value="PROBABLE 2-DEHYDROPANTOATE 2-REDUCTASE"/>
    <property type="match status" value="1"/>
</dbReference>
<feature type="region of interest" description="Disordered" evidence="1">
    <location>
        <begin position="491"/>
        <end position="536"/>
    </location>
</feature>
<gene>
    <name evidence="3" type="ORF">AO440_000276</name>
</gene>
<evidence type="ECO:0000259" key="2">
    <source>
        <dbReference type="Pfam" id="PF08546"/>
    </source>
</evidence>
<feature type="region of interest" description="Disordered" evidence="1">
    <location>
        <begin position="656"/>
        <end position="825"/>
    </location>
</feature>
<dbReference type="InterPro" id="IPR051402">
    <property type="entry name" value="KPR-Related"/>
</dbReference>
<dbReference type="Pfam" id="PF08546">
    <property type="entry name" value="ApbA_C"/>
    <property type="match status" value="1"/>
</dbReference>
<feature type="compositionally biased region" description="Polar residues" evidence="1">
    <location>
        <begin position="426"/>
        <end position="437"/>
    </location>
</feature>
<dbReference type="Gene3D" id="1.10.1040.10">
    <property type="entry name" value="N-(1-d-carboxylethyl)-l-norvaline Dehydrogenase, domain 2"/>
    <property type="match status" value="1"/>
</dbReference>
<feature type="compositionally biased region" description="Basic residues" evidence="1">
    <location>
        <begin position="813"/>
        <end position="825"/>
    </location>
</feature>
<dbReference type="VEuPathDB" id="FungiDB:GWK60_B02475"/>
<evidence type="ECO:0000256" key="1">
    <source>
        <dbReference type="SAM" id="MobiDB-lite"/>
    </source>
</evidence>
<protein>
    <submittedName>
        <fullName evidence="3">Styryl dye vacuolar localization protein 3</fullName>
    </submittedName>
</protein>